<dbReference type="PANTHER" id="PTHR36966:SF1">
    <property type="entry name" value="REP-ASSOCIATED TYROSINE TRANSPOSASE"/>
    <property type="match status" value="1"/>
</dbReference>
<dbReference type="EMBL" id="JAYFUL010000040">
    <property type="protein sequence ID" value="MEA5259934.1"/>
    <property type="molecule type" value="Genomic_DNA"/>
</dbReference>
<name>A0ABU5QSZ0_9BACT</name>
<evidence type="ECO:0000313" key="3">
    <source>
        <dbReference type="Proteomes" id="UP001304671"/>
    </source>
</evidence>
<accession>A0ABU5QSZ0</accession>
<sequence>MNAPQIRNSHMEIGEVYFYTSTILGWKHLLKHDLYKTVIIDSLRNLVERDCIKIYGFVIMPNHIHLLWEMLKKNGKEMPDTSFTKFTAHQFKHDLSKNHPHILEKFKSEKNDRQYHFWQRDALAIRVFSREMFIQKLAYIHLNPLQERWNLANRPENYVWSSAKFYELGEDNYGFITHFMDRF</sequence>
<dbReference type="PANTHER" id="PTHR36966">
    <property type="entry name" value="REP-ASSOCIATED TYROSINE TRANSPOSASE"/>
    <property type="match status" value="1"/>
</dbReference>
<dbReference type="RefSeq" id="WP_323251989.1">
    <property type="nucleotide sequence ID" value="NZ_JAYFUL010000040.1"/>
</dbReference>
<dbReference type="Proteomes" id="UP001304671">
    <property type="component" value="Unassembled WGS sequence"/>
</dbReference>
<comment type="caution">
    <text evidence="2">The sequence shown here is derived from an EMBL/GenBank/DDBJ whole genome shotgun (WGS) entry which is preliminary data.</text>
</comment>
<proteinExistence type="predicted"/>
<dbReference type="SMART" id="SM01321">
    <property type="entry name" value="Y1_Tnp"/>
    <property type="match status" value="1"/>
</dbReference>
<feature type="domain" description="Transposase IS200-like" evidence="1">
    <location>
        <begin position="12"/>
        <end position="143"/>
    </location>
</feature>
<dbReference type="InterPro" id="IPR052715">
    <property type="entry name" value="RAYT_transposase"/>
</dbReference>
<protein>
    <submittedName>
        <fullName evidence="2">Transposase</fullName>
    </submittedName>
</protein>
<dbReference type="Gene3D" id="3.30.70.1290">
    <property type="entry name" value="Transposase IS200-like"/>
    <property type="match status" value="1"/>
</dbReference>
<dbReference type="SUPFAM" id="SSF143422">
    <property type="entry name" value="Transposase IS200-like"/>
    <property type="match status" value="1"/>
</dbReference>
<gene>
    <name evidence="2" type="ORF">VB264_19205</name>
</gene>
<keyword evidence="3" id="KW-1185">Reference proteome</keyword>
<dbReference type="InterPro" id="IPR002686">
    <property type="entry name" value="Transposase_17"/>
</dbReference>
<reference evidence="2 3" key="1">
    <citation type="submission" date="2023-12" db="EMBL/GenBank/DDBJ databases">
        <title>Novel species of the genus Arcicella isolated from rivers.</title>
        <authorList>
            <person name="Lu H."/>
        </authorList>
    </citation>
    <scope>NUCLEOTIDE SEQUENCE [LARGE SCALE GENOMIC DNA]</scope>
    <source>
        <strain evidence="2 3">LMG 21963</strain>
    </source>
</reference>
<evidence type="ECO:0000259" key="1">
    <source>
        <dbReference type="SMART" id="SM01321"/>
    </source>
</evidence>
<dbReference type="InterPro" id="IPR036515">
    <property type="entry name" value="Transposase_17_sf"/>
</dbReference>
<evidence type="ECO:0000313" key="2">
    <source>
        <dbReference type="EMBL" id="MEA5259934.1"/>
    </source>
</evidence>
<organism evidence="2 3">
    <name type="scientific">Arcicella aquatica</name>
    <dbReference type="NCBI Taxonomy" id="217141"/>
    <lineage>
        <taxon>Bacteria</taxon>
        <taxon>Pseudomonadati</taxon>
        <taxon>Bacteroidota</taxon>
        <taxon>Cytophagia</taxon>
        <taxon>Cytophagales</taxon>
        <taxon>Flectobacillaceae</taxon>
        <taxon>Arcicella</taxon>
    </lineage>
</organism>